<dbReference type="Gene3D" id="3.40.50.970">
    <property type="match status" value="1"/>
</dbReference>
<evidence type="ECO:0000256" key="7">
    <source>
        <dbReference type="SAM" id="MobiDB-lite"/>
    </source>
</evidence>
<dbReference type="PANTHER" id="PTHR23152:SF4">
    <property type="entry name" value="2-OXOADIPATE DEHYDROGENASE COMPLEX COMPONENT E1"/>
    <property type="match status" value="1"/>
</dbReference>
<dbReference type="GO" id="GO:0030976">
    <property type="term" value="F:thiamine pyrophosphate binding"/>
    <property type="evidence" value="ECO:0007669"/>
    <property type="project" value="UniProtKB-UniRule"/>
</dbReference>
<dbReference type="RefSeq" id="WP_248252758.1">
    <property type="nucleotide sequence ID" value="NZ_JAIWJX010000002.1"/>
</dbReference>
<comment type="similarity">
    <text evidence="6">Belongs to the alpha-ketoglutarate dehydrogenase family.</text>
</comment>
<feature type="region of interest" description="Disordered" evidence="7">
    <location>
        <begin position="38"/>
        <end position="69"/>
    </location>
</feature>
<dbReference type="FunFam" id="3.40.50.970:FF:000036">
    <property type="entry name" value="2-oxoglutarate dehydrogenase E1 component"/>
    <property type="match status" value="1"/>
</dbReference>
<comment type="function">
    <text evidence="6">E1 component of the 2-oxoglutarate dehydrogenase (OGDH) complex which catalyzes the decarboxylation of 2-oxoglutarate, the first step in the conversion of 2-oxoglutarate to succinyl-CoA and CO(2).</text>
</comment>
<dbReference type="AlphaFoldDB" id="A0A9X1XAT1"/>
<dbReference type="InterPro" id="IPR031717">
    <property type="entry name" value="ODO-1/KGD_C"/>
</dbReference>
<dbReference type="EMBL" id="JAIWJX010000002">
    <property type="protein sequence ID" value="MCK6257239.1"/>
    <property type="molecule type" value="Genomic_DNA"/>
</dbReference>
<dbReference type="GO" id="GO:0005829">
    <property type="term" value="C:cytosol"/>
    <property type="evidence" value="ECO:0007669"/>
    <property type="project" value="TreeGrafter"/>
</dbReference>
<dbReference type="HAMAP" id="MF_01169">
    <property type="entry name" value="SucA_OdhA"/>
    <property type="match status" value="1"/>
</dbReference>
<keyword evidence="4 6" id="KW-0324">Glycolysis</keyword>
<dbReference type="Gene3D" id="1.10.287.1150">
    <property type="entry name" value="TPP helical domain"/>
    <property type="match status" value="1"/>
</dbReference>
<dbReference type="NCBIfam" id="TIGR00239">
    <property type="entry name" value="2oxo_dh_E1"/>
    <property type="match status" value="1"/>
</dbReference>
<evidence type="ECO:0000313" key="10">
    <source>
        <dbReference type="Proteomes" id="UP001139011"/>
    </source>
</evidence>
<evidence type="ECO:0000313" key="9">
    <source>
        <dbReference type="EMBL" id="MCK6257239.1"/>
    </source>
</evidence>
<evidence type="ECO:0000256" key="1">
    <source>
        <dbReference type="ARBA" id="ARBA00001964"/>
    </source>
</evidence>
<dbReference type="Pfam" id="PF00676">
    <property type="entry name" value="E1_dh"/>
    <property type="match status" value="1"/>
</dbReference>
<evidence type="ECO:0000259" key="8">
    <source>
        <dbReference type="SMART" id="SM00861"/>
    </source>
</evidence>
<accession>A0A9X1XAT1</accession>
<dbReference type="Proteomes" id="UP001139011">
    <property type="component" value="Unassembled WGS sequence"/>
</dbReference>
<name>A0A9X1XAT1_9BACL</name>
<dbReference type="PANTHER" id="PTHR23152">
    <property type="entry name" value="2-OXOGLUTARATE DEHYDROGENASE"/>
    <property type="match status" value="1"/>
</dbReference>
<feature type="compositionally biased region" description="Polar residues" evidence="7">
    <location>
        <begin position="60"/>
        <end position="69"/>
    </location>
</feature>
<feature type="domain" description="Transketolase-like pyrimidine-binding" evidence="8">
    <location>
        <begin position="598"/>
        <end position="794"/>
    </location>
</feature>
<dbReference type="NCBIfam" id="NF008907">
    <property type="entry name" value="PRK12270.1"/>
    <property type="match status" value="1"/>
</dbReference>
<dbReference type="SUPFAM" id="SSF52518">
    <property type="entry name" value="Thiamin diphosphate-binding fold (THDP-binding)"/>
    <property type="match status" value="2"/>
</dbReference>
<dbReference type="Gene3D" id="3.40.50.11610">
    <property type="entry name" value="Multifunctional 2-oxoglutarate metabolism enzyme, C-terminal domain"/>
    <property type="match status" value="1"/>
</dbReference>
<dbReference type="CDD" id="cd02016">
    <property type="entry name" value="TPP_E1_OGDC_like"/>
    <property type="match status" value="1"/>
</dbReference>
<comment type="subunit">
    <text evidence="6">Homodimer. Part of the 2-oxoglutarate dehydrogenase (OGDH) complex composed of E1 (2-oxoglutarate dehydrogenase), E2 (dihydrolipoamide succinyltransferase) and E3 (dihydrolipoamide dehydrogenase); the complex contains multiple copies of the three enzymatic components (E1, E2 and E3).</text>
</comment>
<dbReference type="GO" id="GO:0006099">
    <property type="term" value="P:tricarboxylic acid cycle"/>
    <property type="evidence" value="ECO:0007669"/>
    <property type="project" value="TreeGrafter"/>
</dbReference>
<protein>
    <recommendedName>
        <fullName evidence="6">2-oxoglutarate dehydrogenase E1 component</fullName>
        <ecNumber evidence="6">1.2.4.2</ecNumber>
    </recommendedName>
    <alternativeName>
        <fullName evidence="6">Alpha-ketoglutarate dehydrogenase</fullName>
    </alternativeName>
</protein>
<keyword evidence="10" id="KW-1185">Reference proteome</keyword>
<evidence type="ECO:0000256" key="5">
    <source>
        <dbReference type="ARBA" id="ARBA00051911"/>
    </source>
</evidence>
<proteinExistence type="inferred from homology"/>
<dbReference type="SMART" id="SM00861">
    <property type="entry name" value="Transket_pyr"/>
    <property type="match status" value="1"/>
</dbReference>
<dbReference type="InterPro" id="IPR023784">
    <property type="entry name" value="2oxoglutarate_DH_E1_bac"/>
</dbReference>
<dbReference type="InterPro" id="IPR005475">
    <property type="entry name" value="Transketolase-like_Pyr-bd"/>
</dbReference>
<comment type="cofactor">
    <cofactor evidence="1 6">
        <name>thiamine diphosphate</name>
        <dbReference type="ChEBI" id="CHEBI:58937"/>
    </cofactor>
</comment>
<gene>
    <name evidence="6" type="primary">odhA</name>
    <name evidence="9" type="ORF">LCY76_11595</name>
</gene>
<dbReference type="GO" id="GO:0045252">
    <property type="term" value="C:oxoglutarate dehydrogenase complex"/>
    <property type="evidence" value="ECO:0007669"/>
    <property type="project" value="TreeGrafter"/>
</dbReference>
<dbReference type="GO" id="GO:0004591">
    <property type="term" value="F:oxoglutarate dehydrogenase (succinyl-transferring) activity"/>
    <property type="evidence" value="ECO:0007669"/>
    <property type="project" value="UniProtKB-UniRule"/>
</dbReference>
<comment type="catalytic activity">
    <reaction evidence="5 6">
        <text>N(6)-[(R)-lipoyl]-L-lysyl-[protein] + 2-oxoglutarate + H(+) = N(6)-[(R)-S(8)-succinyldihydrolipoyl]-L-lysyl-[protein] + CO2</text>
        <dbReference type="Rhea" id="RHEA:12188"/>
        <dbReference type="Rhea" id="RHEA-COMP:10474"/>
        <dbReference type="Rhea" id="RHEA-COMP:20092"/>
        <dbReference type="ChEBI" id="CHEBI:15378"/>
        <dbReference type="ChEBI" id="CHEBI:16526"/>
        <dbReference type="ChEBI" id="CHEBI:16810"/>
        <dbReference type="ChEBI" id="CHEBI:83099"/>
        <dbReference type="ChEBI" id="CHEBI:83120"/>
        <dbReference type="EC" id="1.2.4.2"/>
    </reaction>
</comment>
<evidence type="ECO:0000256" key="4">
    <source>
        <dbReference type="ARBA" id="ARBA00023152"/>
    </source>
</evidence>
<dbReference type="EC" id="1.2.4.2" evidence="6"/>
<dbReference type="Gene3D" id="3.40.50.12470">
    <property type="match status" value="1"/>
</dbReference>
<reference evidence="9" key="1">
    <citation type="submission" date="2021-09" db="EMBL/GenBank/DDBJ databases">
        <title>Genome analysis of Fictibacillus sp. KIGAM418 isolated from marine sediment.</title>
        <authorList>
            <person name="Seo M.-J."/>
            <person name="Cho E.-S."/>
            <person name="Hwang C.Y."/>
        </authorList>
    </citation>
    <scope>NUCLEOTIDE SEQUENCE</scope>
    <source>
        <strain evidence="9">KIGAM418</strain>
    </source>
</reference>
<dbReference type="InterPro" id="IPR042179">
    <property type="entry name" value="KGD_C_sf"/>
</dbReference>
<keyword evidence="2 6" id="KW-0560">Oxidoreductase</keyword>
<evidence type="ECO:0000256" key="3">
    <source>
        <dbReference type="ARBA" id="ARBA00023052"/>
    </source>
</evidence>
<dbReference type="GO" id="GO:0006096">
    <property type="term" value="P:glycolytic process"/>
    <property type="evidence" value="ECO:0007669"/>
    <property type="project" value="UniProtKB-UniRule"/>
</dbReference>
<organism evidence="9 10">
    <name type="scientific">Fictibacillus marinisediminis</name>
    <dbReference type="NCBI Taxonomy" id="2878389"/>
    <lineage>
        <taxon>Bacteria</taxon>
        <taxon>Bacillati</taxon>
        <taxon>Bacillota</taxon>
        <taxon>Bacilli</taxon>
        <taxon>Bacillales</taxon>
        <taxon>Fictibacillaceae</taxon>
        <taxon>Fictibacillus</taxon>
    </lineage>
</organism>
<evidence type="ECO:0000256" key="6">
    <source>
        <dbReference type="HAMAP-Rule" id="MF_01169"/>
    </source>
</evidence>
<dbReference type="InterPro" id="IPR001017">
    <property type="entry name" value="DH_E1"/>
</dbReference>
<dbReference type="PIRSF" id="PIRSF000157">
    <property type="entry name" value="Oxoglu_dh_E1"/>
    <property type="match status" value="1"/>
</dbReference>
<sequence length="960" mass="106687">MSTNRPSQDSPWQGFYGPNLGYVIELFEQYSADPNSVDEELRKQFEEWGPPPSSDEANQDARSSLSQQAPSGVSVSKIVAASKLAENIRTYGHLAAEIHPLEEVSKEIKLLKPSHYGLSEADLKTIPASLIWAEAPRDVQNGLEAIKRLKDIYTKSMAYEFSHVHVEEERNWLNNMVESGFIYPEMTNEEKIALLQRLTEVEGFEKFLHRTFVGQKRFSIEGLDILVPMLDEMIHQSVKGGTSNVMIGMAHRGRLNVLAHTLGKPYEKIFAEFHHSPNKELIPSEGSRGISFGWTGDVKYHLGADRSIEENTARATLTLANNPSHLEFVNPVVVGYTRAAQEVRTEPGYPQQDVNKSFAISIHGDAAFPGEGIVAETLNLSRLKGYQTGGSVHIIANNMIGFTTESSDSRSTKYSSDLAKGFEIPIVHVNADDPIACIAAITLAYQYRMRFQKDFLIDLIGYRRFGHNEMDDPAVTQPATYEKVNSHPTVRALFAKQLESEGVIKEGQGDTMDNDVQQKLQAEYEKVKGISKDGEVKDVEVPETIVKGFPALDTSVAIDELKEINQALLERPEGFTVYPKLERILARRANALDEGSKVDWALAETLAFATILSDGTPIRITGQDVERGTFAQRHLVLHDSQNGKLFSPLHQIPQAKAAFGIHNSPLSEASVVGFEYGYNVFAPETLVLWEAQYGDFANAAQVIFDQFISAGRAKWGQKSGLVMLLPHGYEGQGPEHSSGRIERFLQLAAENNWTVANLSSAAQYFHILRRQAAILDKEEVRPLVIMTPKSLLRNPRTSSAGSLLGEGQFKPVLEQEGLGKKAEQVKRVVLCTGKVAIDLAAEAEGKAEELNHLHILRVEQLYPFPKNEVKEILERYPHLEEVAWVQEEPKNMGSWAYIESKLRAAAPESASVKYIGRPDRSSPSGGDPDIHKKEQERIVSVALRADQTKTITSEGGNERD</sequence>
<keyword evidence="3 6" id="KW-0786">Thiamine pyrophosphate</keyword>
<dbReference type="Pfam" id="PF16870">
    <property type="entry name" value="OxoGdeHyase_C"/>
    <property type="match status" value="1"/>
</dbReference>
<dbReference type="InterPro" id="IPR029061">
    <property type="entry name" value="THDP-binding"/>
</dbReference>
<comment type="caution">
    <text evidence="9">The sequence shown here is derived from an EMBL/GenBank/DDBJ whole genome shotgun (WGS) entry which is preliminary data.</text>
</comment>
<evidence type="ECO:0000256" key="2">
    <source>
        <dbReference type="ARBA" id="ARBA00023002"/>
    </source>
</evidence>
<feature type="region of interest" description="Disordered" evidence="7">
    <location>
        <begin position="909"/>
        <end position="936"/>
    </location>
</feature>
<dbReference type="NCBIfam" id="NF006914">
    <property type="entry name" value="PRK09404.1"/>
    <property type="match status" value="1"/>
</dbReference>
<dbReference type="FunFam" id="3.40.50.11610:FF:000002">
    <property type="entry name" value="2-oxoglutarate dehydrogenase E1 component"/>
    <property type="match status" value="1"/>
</dbReference>
<dbReference type="Pfam" id="PF02779">
    <property type="entry name" value="Transket_pyr"/>
    <property type="match status" value="1"/>
</dbReference>
<dbReference type="InterPro" id="IPR011603">
    <property type="entry name" value="2oxoglutarate_DH_E1"/>
</dbReference>